<keyword evidence="2" id="KW-0808">Transferase</keyword>
<evidence type="ECO:0000256" key="3">
    <source>
        <dbReference type="ARBA" id="ARBA00022801"/>
    </source>
</evidence>
<keyword evidence="6" id="KW-1185">Reference proteome</keyword>
<sequence length="637" mass="67511">MPPFKEIKVREVRDLHRGDQIAIDRVAYKHHMIVTEYPTDLTEVSVIQYTNDVWPGVTGIIACSGRSGVPIAIAKVRADVEDISSDVRRAKVYRIDYDECFFSPDEIVQRAKSKLGESKYCPFTNNCEHFATWCKTGIHESSQVKSAGKAVAREGTKTAMKETANTVLSEGAKSVAGEGAKQAAKEGTKTVMKDTANTVVKEGANSVAGEGAKQAAREGGKTVMKETAKTAVKEGSKSVAGEGVKQVGKEGTKTVMKETAKTAVKEGSKSVAGEGAKHVAKEGTKTVMKDTANTVLSEGAKSVAGEGVKQVAREGTGVAMTEAGNEAFKETLVMISTPFSAGQAIREASVNLKYPVVNLVIERAASDLATDAVKTTLAYETTIIKAAMEEALLKETLSEISNPFKTGQAINEAINEATRSMFESATGLRMIYPVKNFGLLMAERTASEFAKDVVKENTKQLAKEGAKSVTKDTAKTALNEGAKSVAGEGAKQAAREGGKTVIKETAKKAVKEGVRSAAREGAMQAAKSGGKSLGKKIMECQGKIGIGLTMAVETYDLYNRTRESKKKRDNGEISQNDFEKQVATHAVKGVVKGAVSLVGSTLGQTLIPIPFVGGMVGGMAGKGAVRVGEWGLQYLTN</sequence>
<dbReference type="KEGG" id="bfo:118405946"/>
<dbReference type="InterPro" id="IPR007053">
    <property type="entry name" value="LRAT_dom"/>
</dbReference>
<organism evidence="6 7">
    <name type="scientific">Branchiostoma floridae</name>
    <name type="common">Florida lancelet</name>
    <name type="synonym">Amphioxus</name>
    <dbReference type="NCBI Taxonomy" id="7739"/>
    <lineage>
        <taxon>Eukaryota</taxon>
        <taxon>Metazoa</taxon>
        <taxon>Chordata</taxon>
        <taxon>Cephalochordata</taxon>
        <taxon>Leptocardii</taxon>
        <taxon>Amphioxiformes</taxon>
        <taxon>Branchiostomatidae</taxon>
        <taxon>Branchiostoma</taxon>
    </lineage>
</organism>
<dbReference type="RefSeq" id="XP_035661692.1">
    <property type="nucleotide sequence ID" value="XM_035805799.1"/>
</dbReference>
<dbReference type="Gene3D" id="3.90.1720.10">
    <property type="entry name" value="endopeptidase domain like (from Nostoc punctiforme)"/>
    <property type="match status" value="1"/>
</dbReference>
<dbReference type="GO" id="GO:0006629">
    <property type="term" value="P:lipid metabolic process"/>
    <property type="evidence" value="ECO:0007669"/>
    <property type="project" value="UniProtKB-KW"/>
</dbReference>
<evidence type="ECO:0000313" key="7">
    <source>
        <dbReference type="RefSeq" id="XP_035661692.1"/>
    </source>
</evidence>
<dbReference type="PROSITE" id="PS51934">
    <property type="entry name" value="LRAT"/>
    <property type="match status" value="1"/>
</dbReference>
<dbReference type="PANTHER" id="PTHR13943:SF77">
    <property type="entry name" value="LRAT DOMAIN-CONTAINING PROTEIN"/>
    <property type="match status" value="1"/>
</dbReference>
<feature type="domain" description="LRAT" evidence="5">
    <location>
        <begin position="20"/>
        <end position="143"/>
    </location>
</feature>
<proteinExistence type="inferred from homology"/>
<dbReference type="GeneID" id="118405946"/>
<dbReference type="GO" id="GO:0016740">
    <property type="term" value="F:transferase activity"/>
    <property type="evidence" value="ECO:0007669"/>
    <property type="project" value="UniProtKB-KW"/>
</dbReference>
<reference evidence="6" key="1">
    <citation type="journal article" date="2020" name="Nat. Ecol. Evol.">
        <title>Deeply conserved synteny resolves early events in vertebrate evolution.</title>
        <authorList>
            <person name="Simakov O."/>
            <person name="Marletaz F."/>
            <person name="Yue J.X."/>
            <person name="O'Connell B."/>
            <person name="Jenkins J."/>
            <person name="Brandt A."/>
            <person name="Calef R."/>
            <person name="Tung C.H."/>
            <person name="Huang T.K."/>
            <person name="Schmutz J."/>
            <person name="Satoh N."/>
            <person name="Yu J.K."/>
            <person name="Putnam N.H."/>
            <person name="Green R.E."/>
            <person name="Rokhsar D.S."/>
        </authorList>
    </citation>
    <scope>NUCLEOTIDE SEQUENCE [LARGE SCALE GENOMIC DNA]</scope>
    <source>
        <strain evidence="6">S238N-H82</strain>
    </source>
</reference>
<evidence type="ECO:0000259" key="5">
    <source>
        <dbReference type="PROSITE" id="PS51934"/>
    </source>
</evidence>
<gene>
    <name evidence="7" type="primary">LOC118405946</name>
</gene>
<dbReference type="Proteomes" id="UP000001554">
    <property type="component" value="Chromosome 18"/>
</dbReference>
<name>A0A9J7HNS9_BRAFL</name>
<evidence type="ECO:0000313" key="6">
    <source>
        <dbReference type="Proteomes" id="UP000001554"/>
    </source>
</evidence>
<dbReference type="PANTHER" id="PTHR13943">
    <property type="entry name" value="HRAS-LIKE SUPPRESSOR - RELATED"/>
    <property type="match status" value="1"/>
</dbReference>
<accession>A0A9J7HNS9</accession>
<dbReference type="AlphaFoldDB" id="A0A9J7HNS9"/>
<keyword evidence="4" id="KW-0443">Lipid metabolism</keyword>
<dbReference type="Pfam" id="PF04970">
    <property type="entry name" value="LRAT"/>
    <property type="match status" value="1"/>
</dbReference>
<protein>
    <submittedName>
        <fullName evidence="7">Uncharacterized protein LOC118405946</fullName>
    </submittedName>
</protein>
<evidence type="ECO:0000256" key="2">
    <source>
        <dbReference type="ARBA" id="ARBA00022679"/>
    </source>
</evidence>
<keyword evidence="3" id="KW-0378">Hydrolase</keyword>
<reference evidence="7" key="2">
    <citation type="submission" date="2025-08" db="UniProtKB">
        <authorList>
            <consortium name="RefSeq"/>
        </authorList>
    </citation>
    <scope>IDENTIFICATION</scope>
    <source>
        <strain evidence="7">S238N-H82</strain>
        <tissue evidence="7">Testes</tissue>
    </source>
</reference>
<evidence type="ECO:0000256" key="1">
    <source>
        <dbReference type="ARBA" id="ARBA00007824"/>
    </source>
</evidence>
<evidence type="ECO:0000256" key="4">
    <source>
        <dbReference type="ARBA" id="ARBA00023098"/>
    </source>
</evidence>
<dbReference type="OrthoDB" id="421951at2759"/>
<comment type="similarity">
    <text evidence="1">Belongs to the H-rev107 family.</text>
</comment>
<dbReference type="InterPro" id="IPR051496">
    <property type="entry name" value="H-rev107_PLA/AT"/>
</dbReference>
<dbReference type="GO" id="GO:0016787">
    <property type="term" value="F:hydrolase activity"/>
    <property type="evidence" value="ECO:0007669"/>
    <property type="project" value="UniProtKB-KW"/>
</dbReference>